<evidence type="ECO:0000313" key="7">
    <source>
        <dbReference type="Proteomes" id="UP000648182"/>
    </source>
</evidence>
<keyword evidence="2" id="KW-0255">Endonuclease</keyword>
<feature type="compositionally biased region" description="Low complexity" evidence="4">
    <location>
        <begin position="226"/>
        <end position="243"/>
    </location>
</feature>
<dbReference type="SMART" id="SM00318">
    <property type="entry name" value="SNc"/>
    <property type="match status" value="1"/>
</dbReference>
<feature type="domain" description="TNase-like" evidence="5">
    <location>
        <begin position="79"/>
        <end position="212"/>
    </location>
</feature>
<evidence type="ECO:0000256" key="3">
    <source>
        <dbReference type="ARBA" id="ARBA00022801"/>
    </source>
</evidence>
<evidence type="ECO:0000313" key="6">
    <source>
        <dbReference type="EMBL" id="MBD8007465.1"/>
    </source>
</evidence>
<comment type="caution">
    <text evidence="6">The sequence shown here is derived from an EMBL/GenBank/DDBJ whole genome shotgun (WGS) entry which is preliminary data.</text>
</comment>
<name>A0ABR8VRS7_9BACI</name>
<dbReference type="Gene3D" id="2.40.50.90">
    <property type="match status" value="1"/>
</dbReference>
<feature type="compositionally biased region" description="Polar residues" evidence="4">
    <location>
        <begin position="65"/>
        <end position="75"/>
    </location>
</feature>
<dbReference type="InterPro" id="IPR016071">
    <property type="entry name" value="Staphylococal_nuclease_OB-fold"/>
</dbReference>
<organism evidence="6 7">
    <name type="scientific">Bacillus norwichensis</name>
    <dbReference type="NCBI Taxonomy" id="2762217"/>
    <lineage>
        <taxon>Bacteria</taxon>
        <taxon>Bacillati</taxon>
        <taxon>Bacillota</taxon>
        <taxon>Bacilli</taxon>
        <taxon>Bacillales</taxon>
        <taxon>Bacillaceae</taxon>
        <taxon>Bacillus</taxon>
    </lineage>
</organism>
<evidence type="ECO:0000259" key="5">
    <source>
        <dbReference type="PROSITE" id="PS50830"/>
    </source>
</evidence>
<dbReference type="PANTHER" id="PTHR12302:SF3">
    <property type="entry name" value="SERINE_THREONINE-PROTEIN KINASE 31"/>
    <property type="match status" value="1"/>
</dbReference>
<proteinExistence type="predicted"/>
<dbReference type="EMBL" id="JACSPV010000061">
    <property type="protein sequence ID" value="MBD8007465.1"/>
    <property type="molecule type" value="Genomic_DNA"/>
</dbReference>
<feature type="compositionally biased region" description="Basic and acidic residues" evidence="4">
    <location>
        <begin position="275"/>
        <end position="287"/>
    </location>
</feature>
<feature type="region of interest" description="Disordered" evidence="4">
    <location>
        <begin position="220"/>
        <end position="249"/>
    </location>
</feature>
<keyword evidence="7" id="KW-1185">Reference proteome</keyword>
<feature type="region of interest" description="Disordered" evidence="4">
    <location>
        <begin position="261"/>
        <end position="287"/>
    </location>
</feature>
<dbReference type="RefSeq" id="WP_191816117.1">
    <property type="nucleotide sequence ID" value="NZ_JACSPV010000061.1"/>
</dbReference>
<reference evidence="6 7" key="1">
    <citation type="submission" date="2020-08" db="EMBL/GenBank/DDBJ databases">
        <title>A Genomic Blueprint of the Chicken Gut Microbiome.</title>
        <authorList>
            <person name="Gilroy R."/>
            <person name="Ravi A."/>
            <person name="Getino M."/>
            <person name="Pursley I."/>
            <person name="Horton D.L."/>
            <person name="Alikhan N.-F."/>
            <person name="Baker D."/>
            <person name="Gharbi K."/>
            <person name="Hall N."/>
            <person name="Watson M."/>
            <person name="Adriaenssens E.M."/>
            <person name="Foster-Nyarko E."/>
            <person name="Jarju S."/>
            <person name="Secka A."/>
            <person name="Antonio M."/>
            <person name="Oren A."/>
            <person name="Chaudhuri R."/>
            <person name="La Ragione R.M."/>
            <person name="Hildebrand F."/>
            <person name="Pallen M.J."/>
        </authorList>
    </citation>
    <scope>NUCLEOTIDE SEQUENCE [LARGE SCALE GENOMIC DNA]</scope>
    <source>
        <strain evidence="6 7">Sa1BUA2</strain>
    </source>
</reference>
<dbReference type="SMART" id="SM00894">
    <property type="entry name" value="Excalibur"/>
    <property type="match status" value="1"/>
</dbReference>
<dbReference type="InterPro" id="IPR008613">
    <property type="entry name" value="Excalibur_Ca-bd_domain"/>
</dbReference>
<protein>
    <submittedName>
        <fullName evidence="6">Thermonuclease family protein</fullName>
    </submittedName>
</protein>
<dbReference type="PROSITE" id="PS50830">
    <property type="entry name" value="TNASE_3"/>
    <property type="match status" value="1"/>
</dbReference>
<dbReference type="Proteomes" id="UP000648182">
    <property type="component" value="Unassembled WGS sequence"/>
</dbReference>
<feature type="region of interest" description="Disordered" evidence="4">
    <location>
        <begin position="50"/>
        <end position="75"/>
    </location>
</feature>
<evidence type="ECO:0000256" key="1">
    <source>
        <dbReference type="ARBA" id="ARBA00022722"/>
    </source>
</evidence>
<evidence type="ECO:0000256" key="4">
    <source>
        <dbReference type="SAM" id="MobiDB-lite"/>
    </source>
</evidence>
<dbReference type="Pfam" id="PF00565">
    <property type="entry name" value="SNase"/>
    <property type="match status" value="1"/>
</dbReference>
<dbReference type="SUPFAM" id="SSF50199">
    <property type="entry name" value="Staphylococcal nuclease"/>
    <property type="match status" value="1"/>
</dbReference>
<dbReference type="PANTHER" id="PTHR12302">
    <property type="entry name" value="EBNA2 BINDING PROTEIN P100"/>
    <property type="match status" value="1"/>
</dbReference>
<dbReference type="Pfam" id="PF05901">
    <property type="entry name" value="Excalibur"/>
    <property type="match status" value="1"/>
</dbReference>
<keyword evidence="3" id="KW-0378">Hydrolase</keyword>
<accession>A0ABR8VRS7</accession>
<dbReference type="CDD" id="cd00175">
    <property type="entry name" value="SNc"/>
    <property type="match status" value="1"/>
</dbReference>
<dbReference type="InterPro" id="IPR035437">
    <property type="entry name" value="SNase_OB-fold_sf"/>
</dbReference>
<keyword evidence="1" id="KW-0540">Nuclease</keyword>
<dbReference type="PROSITE" id="PS01284">
    <property type="entry name" value="TNASE_2"/>
    <property type="match status" value="1"/>
</dbReference>
<sequence>MNVILGVIFIFLIGIITTTAFKRKITVPILVLSLFALTACSDVDSAPVNQAQKKDEVQQVEQEPTSETDQATKTSGTVDHIPVTLVKTIDGDTIKVRYDGKEQNVRYLLIDTPETNHPRLGKQLFGEEAKERNKQLVENGDLTLEFDIGERIDKYGRLLAYVYVDGKSVQETLLEEGLARVAYVYPPNTRHLTPYEEAQEKAKAKEIGIWSIENYATDSGFKESSTESSKGSQQSSSNSQTSKPASGTDFFQNCTELRKVYPDGVPEGHPAYQAKMDRDKDGYACER</sequence>
<evidence type="ECO:0000256" key="2">
    <source>
        <dbReference type="ARBA" id="ARBA00022759"/>
    </source>
</evidence>
<gene>
    <name evidence="6" type="ORF">H9631_20700</name>
</gene>
<dbReference type="InterPro" id="IPR002071">
    <property type="entry name" value="Thermonucl_AS"/>
</dbReference>